<reference evidence="2" key="1">
    <citation type="submission" date="2021-01" db="EMBL/GenBank/DDBJ databases">
        <authorList>
            <person name="Corre E."/>
            <person name="Pelletier E."/>
            <person name="Niang G."/>
            <person name="Scheremetjew M."/>
            <person name="Finn R."/>
            <person name="Kale V."/>
            <person name="Holt S."/>
            <person name="Cochrane G."/>
            <person name="Meng A."/>
            <person name="Brown T."/>
            <person name="Cohen L."/>
        </authorList>
    </citation>
    <scope>NUCLEOTIDE SEQUENCE</scope>
    <source>
        <strain evidence="2">CCMP2877</strain>
    </source>
</reference>
<protein>
    <submittedName>
        <fullName evidence="2">Uncharacterized protein</fullName>
    </submittedName>
</protein>
<dbReference type="AlphaFoldDB" id="A0A7S1TV62"/>
<proteinExistence type="predicted"/>
<dbReference type="EMBL" id="HBGJ01009418">
    <property type="protein sequence ID" value="CAD9247583.1"/>
    <property type="molecule type" value="Transcribed_RNA"/>
</dbReference>
<sequence length="222" mass="23727">MQMAWLEACVGIDPNPNAKRFSNVPEDCGATLIQRARVFSSACPFAGLQEWLRAGFEAKHFAFLPSAEVASGDAVRAREVALELAELMGAGVRSSGLGSGAPLDDGLSAEAFAVHANSSYGLRGEVLYGASCVSGGAARVRQEEDMAAEVQRSVAEGRQREPPVEPRRQSGLGFGPELRRRLGDLYDGHCAAPLAAWLGVDMDRLYGRVLPELTPEQRGVEL</sequence>
<feature type="compositionally biased region" description="Basic and acidic residues" evidence="1">
    <location>
        <begin position="155"/>
        <end position="168"/>
    </location>
</feature>
<feature type="region of interest" description="Disordered" evidence="1">
    <location>
        <begin position="148"/>
        <end position="175"/>
    </location>
</feature>
<organism evidence="2">
    <name type="scientific">Phaeomonas parva</name>
    <dbReference type="NCBI Taxonomy" id="124430"/>
    <lineage>
        <taxon>Eukaryota</taxon>
        <taxon>Sar</taxon>
        <taxon>Stramenopiles</taxon>
        <taxon>Ochrophyta</taxon>
        <taxon>Pinguiophyceae</taxon>
        <taxon>Pinguiochrysidales</taxon>
        <taxon>Pinguiochrysidaceae</taxon>
        <taxon>Phaeomonas</taxon>
    </lineage>
</organism>
<name>A0A7S1TV62_9STRA</name>
<accession>A0A7S1TV62</accession>
<gene>
    <name evidence="2" type="ORF">PPAR1163_LOCUS5941</name>
</gene>
<evidence type="ECO:0000313" key="2">
    <source>
        <dbReference type="EMBL" id="CAD9247583.1"/>
    </source>
</evidence>
<evidence type="ECO:0000256" key="1">
    <source>
        <dbReference type="SAM" id="MobiDB-lite"/>
    </source>
</evidence>